<sequence>MHMGKKWVVLSMVLVLLWCGASERAYAEPQGGDERLKAAFIREGNLWVKQGAVERKLTTDGHAERPKWSFDGAYIAYTEGRGELRVYSFSSNRFFTVHPEGGQHYEWSPNQSTLAFQLDTVLNTAGVRPQGAEPFVNVSLGVGNYTWLPNGRGFLVSSDAKQQPTGWTGVTLFLVPADAKGDQARIRKLYTLPAQSDDFFAVHTSTFKWSADGRWIAFLGMPTASLSADSNTLCLLRSDGSGFQQVDHMLRYEDWFQWLRSSVSWDTFRVKDALR</sequence>
<comment type="caution">
    <text evidence="2">The sequence shown here is derived from an EMBL/GenBank/DDBJ whole genome shotgun (WGS) entry which is preliminary data.</text>
</comment>
<evidence type="ECO:0000256" key="1">
    <source>
        <dbReference type="SAM" id="SignalP"/>
    </source>
</evidence>
<reference evidence="2 3" key="1">
    <citation type="submission" date="2019-07" db="EMBL/GenBank/DDBJ databases">
        <authorList>
            <person name="Kim J."/>
        </authorList>
    </citation>
    <scope>NUCLEOTIDE SEQUENCE [LARGE SCALE GENOMIC DNA]</scope>
    <source>
        <strain evidence="2 3">JC52</strain>
    </source>
</reference>
<feature type="chain" id="PRO_5022074122" description="Translocation protein TolB" evidence="1">
    <location>
        <begin position="28"/>
        <end position="275"/>
    </location>
</feature>
<keyword evidence="3" id="KW-1185">Reference proteome</keyword>
<dbReference type="AlphaFoldDB" id="A0A559K633"/>
<organism evidence="2 3">
    <name type="scientific">Paenibacillus cremeus</name>
    <dbReference type="NCBI Taxonomy" id="2163881"/>
    <lineage>
        <taxon>Bacteria</taxon>
        <taxon>Bacillati</taxon>
        <taxon>Bacillota</taxon>
        <taxon>Bacilli</taxon>
        <taxon>Bacillales</taxon>
        <taxon>Paenibacillaceae</taxon>
        <taxon>Paenibacillus</taxon>
    </lineage>
</organism>
<feature type="signal peptide" evidence="1">
    <location>
        <begin position="1"/>
        <end position="27"/>
    </location>
</feature>
<dbReference type="SUPFAM" id="SSF82171">
    <property type="entry name" value="DPP6 N-terminal domain-like"/>
    <property type="match status" value="1"/>
</dbReference>
<dbReference type="InterPro" id="IPR011042">
    <property type="entry name" value="6-blade_b-propeller_TolB-like"/>
</dbReference>
<protein>
    <recommendedName>
        <fullName evidence="4">Translocation protein TolB</fullName>
    </recommendedName>
</protein>
<proteinExistence type="predicted"/>
<accession>A0A559K633</accession>
<dbReference type="EMBL" id="VNJI01000034">
    <property type="protein sequence ID" value="TVY07589.1"/>
    <property type="molecule type" value="Genomic_DNA"/>
</dbReference>
<evidence type="ECO:0000313" key="2">
    <source>
        <dbReference type="EMBL" id="TVY07589.1"/>
    </source>
</evidence>
<dbReference type="Gene3D" id="2.120.10.30">
    <property type="entry name" value="TolB, C-terminal domain"/>
    <property type="match status" value="1"/>
</dbReference>
<evidence type="ECO:0008006" key="4">
    <source>
        <dbReference type="Google" id="ProtNLM"/>
    </source>
</evidence>
<dbReference type="OrthoDB" id="9774911at2"/>
<dbReference type="Proteomes" id="UP000317036">
    <property type="component" value="Unassembled WGS sequence"/>
</dbReference>
<keyword evidence="1" id="KW-0732">Signal</keyword>
<name>A0A559K633_9BACL</name>
<gene>
    <name evidence="2" type="ORF">FPZ49_22855</name>
</gene>
<evidence type="ECO:0000313" key="3">
    <source>
        <dbReference type="Proteomes" id="UP000317036"/>
    </source>
</evidence>